<keyword evidence="2" id="KW-1185">Reference proteome</keyword>
<accession>A0AAN9FBI8</accession>
<protein>
    <recommendedName>
        <fullName evidence="3">Wound-responsive family protein</fullName>
    </recommendedName>
</protein>
<gene>
    <name evidence="1" type="ORF">RJT34_28873</name>
</gene>
<comment type="caution">
    <text evidence="1">The sequence shown here is derived from an EMBL/GenBank/DDBJ whole genome shotgun (WGS) entry which is preliminary data.</text>
</comment>
<reference evidence="1 2" key="1">
    <citation type="submission" date="2024-01" db="EMBL/GenBank/DDBJ databases">
        <title>The genomes of 5 underutilized Papilionoideae crops provide insights into root nodulation and disease resistance.</title>
        <authorList>
            <person name="Yuan L."/>
        </authorList>
    </citation>
    <scope>NUCLEOTIDE SEQUENCE [LARGE SCALE GENOMIC DNA]</scope>
    <source>
        <strain evidence="1">LY-2023</strain>
        <tissue evidence="1">Leaf</tissue>
    </source>
</reference>
<evidence type="ECO:0000313" key="1">
    <source>
        <dbReference type="EMBL" id="KAK7272345.1"/>
    </source>
</evidence>
<dbReference type="Pfam" id="PF12609">
    <property type="entry name" value="DUF3774"/>
    <property type="match status" value="1"/>
</dbReference>
<name>A0AAN9FBI8_CLITE</name>
<dbReference type="Proteomes" id="UP001359559">
    <property type="component" value="Unassembled WGS sequence"/>
</dbReference>
<dbReference type="PANTHER" id="PTHR33090">
    <property type="entry name" value="DUF3774 DOMAIN PROTEIN-RELATED"/>
    <property type="match status" value="1"/>
</dbReference>
<dbReference type="InterPro" id="IPR022251">
    <property type="entry name" value="DUF3774_wound-induced"/>
</dbReference>
<dbReference type="AlphaFoldDB" id="A0AAN9FBI8"/>
<sequence>MSCGRSKGWIVAASVGVGVEALKDQGVCRCRGIFEDCHMSSSSIAWTVAASVGVVETLKDQGLCRWNSAFKSAQQHLKSHARSLSLANNTKLSSAMVISCRLNEEKEKLQSEESLRTVMYLSCWGPN</sequence>
<evidence type="ECO:0000313" key="2">
    <source>
        <dbReference type="Proteomes" id="UP001359559"/>
    </source>
</evidence>
<dbReference type="EMBL" id="JAYKXN010000007">
    <property type="protein sequence ID" value="KAK7272345.1"/>
    <property type="molecule type" value="Genomic_DNA"/>
</dbReference>
<organism evidence="1 2">
    <name type="scientific">Clitoria ternatea</name>
    <name type="common">Butterfly pea</name>
    <dbReference type="NCBI Taxonomy" id="43366"/>
    <lineage>
        <taxon>Eukaryota</taxon>
        <taxon>Viridiplantae</taxon>
        <taxon>Streptophyta</taxon>
        <taxon>Embryophyta</taxon>
        <taxon>Tracheophyta</taxon>
        <taxon>Spermatophyta</taxon>
        <taxon>Magnoliopsida</taxon>
        <taxon>eudicotyledons</taxon>
        <taxon>Gunneridae</taxon>
        <taxon>Pentapetalae</taxon>
        <taxon>rosids</taxon>
        <taxon>fabids</taxon>
        <taxon>Fabales</taxon>
        <taxon>Fabaceae</taxon>
        <taxon>Papilionoideae</taxon>
        <taxon>50 kb inversion clade</taxon>
        <taxon>NPAAA clade</taxon>
        <taxon>indigoferoid/millettioid clade</taxon>
        <taxon>Phaseoleae</taxon>
        <taxon>Clitoria</taxon>
    </lineage>
</organism>
<evidence type="ECO:0008006" key="3">
    <source>
        <dbReference type="Google" id="ProtNLM"/>
    </source>
</evidence>
<proteinExistence type="predicted"/>